<evidence type="ECO:0000256" key="9">
    <source>
        <dbReference type="SAM" id="SignalP"/>
    </source>
</evidence>
<dbReference type="SUPFAM" id="SSF55068">
    <property type="entry name" value="Peptide methionine sulfoxide reductase"/>
    <property type="match status" value="1"/>
</dbReference>
<evidence type="ECO:0000256" key="4">
    <source>
        <dbReference type="ARBA" id="ARBA00024679"/>
    </source>
</evidence>
<feature type="signal peptide" evidence="9">
    <location>
        <begin position="1"/>
        <end position="24"/>
    </location>
</feature>
<dbReference type="Pfam" id="PF01625">
    <property type="entry name" value="PMSR"/>
    <property type="match status" value="1"/>
</dbReference>
<dbReference type="SUPFAM" id="SSF52833">
    <property type="entry name" value="Thioredoxin-like"/>
    <property type="match status" value="1"/>
</dbReference>
<dbReference type="Pfam" id="PF13098">
    <property type="entry name" value="Thioredoxin_2"/>
    <property type="match status" value="1"/>
</dbReference>
<dbReference type="NCBIfam" id="TIGR00401">
    <property type="entry name" value="msrA"/>
    <property type="match status" value="1"/>
</dbReference>
<feature type="active site" evidence="8">
    <location>
        <position position="48"/>
    </location>
</feature>
<comment type="similarity">
    <text evidence="1 8">Belongs to the MsrA Met sulfoxide reductase family.</text>
</comment>
<dbReference type="InterPro" id="IPR050162">
    <property type="entry name" value="MsrA_MetSO_reductase"/>
</dbReference>
<dbReference type="InterPro" id="IPR012336">
    <property type="entry name" value="Thioredoxin-like_fold"/>
</dbReference>
<evidence type="ECO:0000256" key="1">
    <source>
        <dbReference type="ARBA" id="ARBA00005591"/>
    </source>
</evidence>
<evidence type="ECO:0000256" key="5">
    <source>
        <dbReference type="ARBA" id="ARBA00047806"/>
    </source>
</evidence>
<evidence type="ECO:0000256" key="7">
    <source>
        <dbReference type="ARBA" id="ARBA00048782"/>
    </source>
</evidence>
<dbReference type="InterPro" id="IPR002569">
    <property type="entry name" value="Met_Sox_Rdtase_MsrA_dom"/>
</dbReference>
<dbReference type="PANTHER" id="PTHR42799:SF2">
    <property type="entry name" value="MITOCHONDRIAL PEPTIDE METHIONINE SULFOXIDE REDUCTASE"/>
    <property type="match status" value="1"/>
</dbReference>
<keyword evidence="9" id="KW-0732">Signal</keyword>
<dbReference type="EMBL" id="RRZA01000043">
    <property type="protein sequence ID" value="MBE0458501.1"/>
    <property type="molecule type" value="Genomic_DNA"/>
</dbReference>
<feature type="chain" id="PRO_5046194291" description="Peptide methionine sulfoxide reductase MsrA" evidence="9">
    <location>
        <begin position="25"/>
        <end position="429"/>
    </location>
</feature>
<dbReference type="InterPro" id="IPR036509">
    <property type="entry name" value="Met_Sox_Rdtase_MsrA_sf"/>
</dbReference>
<evidence type="ECO:0000259" key="10">
    <source>
        <dbReference type="PROSITE" id="PS51790"/>
    </source>
</evidence>
<evidence type="ECO:0000256" key="6">
    <source>
        <dbReference type="ARBA" id="ARBA00048488"/>
    </source>
</evidence>
<organism evidence="11 12">
    <name type="scientific">Pseudoalteromonas prydzensis</name>
    <dbReference type="NCBI Taxonomy" id="182141"/>
    <lineage>
        <taxon>Bacteria</taxon>
        <taxon>Pseudomonadati</taxon>
        <taxon>Pseudomonadota</taxon>
        <taxon>Gammaproteobacteria</taxon>
        <taxon>Alteromonadales</taxon>
        <taxon>Pseudoalteromonadaceae</taxon>
        <taxon>Pseudoalteromonas</taxon>
    </lineage>
</organism>
<dbReference type="Gene3D" id="3.40.30.10">
    <property type="entry name" value="Glutaredoxin"/>
    <property type="match status" value="1"/>
</dbReference>
<sequence length="429" mass="48021">MTSMNWLKLATCSVLFSVASYALSLENETDRDVQATMHLETIVLGSGCFWGAEKRYEALDGVIDAESGYADGKGFKATYRNITKQSRRFDENNYAEVVQVTYNSNIISAATLLKNYFESHDPTQKNRQGNDIGTQYRSIILTTITEQAEVVEKLRAQYQSKLTAAGFGEIQTIVKPLTEFFPAEEYHQDYLVKNPNGYCPDHSTGVVFEKITEDAVDNTALLVGKQIVVIDSRDYCPYCEKFKKDVSNEYKGSIALTYRKADQLDGLTIKTPTWATPTILFLENGKEIYGRQGYVSATEFYKALGAFKLGDSEAYSVAFNASTDSPFCKQYDIFKNTPDGIFIDKLSGVPLFDTRDRFKSGTGWLSFTHPVKGTVTLHDDNSYGMQRIEIKSKSSGIHLGHLFPGEGPKGQDRYCINATVLEFVARKQS</sequence>
<dbReference type="PANTHER" id="PTHR42799">
    <property type="entry name" value="MITOCHONDRIAL PEPTIDE METHIONINE SULFOXIDE REDUCTASE"/>
    <property type="match status" value="1"/>
</dbReference>
<dbReference type="Gene3D" id="3.30.1060.10">
    <property type="entry name" value="Peptide methionine sulphoxide reductase MsrA"/>
    <property type="match status" value="1"/>
</dbReference>
<comment type="catalytic activity">
    <reaction evidence="7 8">
        <text>[thioredoxin]-disulfide + L-methionine + H2O = L-methionine (S)-S-oxide + [thioredoxin]-dithiol</text>
        <dbReference type="Rhea" id="RHEA:19993"/>
        <dbReference type="Rhea" id="RHEA-COMP:10698"/>
        <dbReference type="Rhea" id="RHEA-COMP:10700"/>
        <dbReference type="ChEBI" id="CHEBI:15377"/>
        <dbReference type="ChEBI" id="CHEBI:29950"/>
        <dbReference type="ChEBI" id="CHEBI:50058"/>
        <dbReference type="ChEBI" id="CHEBI:57844"/>
        <dbReference type="ChEBI" id="CHEBI:58772"/>
        <dbReference type="EC" id="1.8.4.11"/>
    </reaction>
</comment>
<dbReference type="GO" id="GO:0008113">
    <property type="term" value="F:peptide-methionine (S)-S-oxide reductase activity"/>
    <property type="evidence" value="ECO:0007669"/>
    <property type="project" value="UniProtKB-EC"/>
</dbReference>
<comment type="catalytic activity">
    <reaction evidence="5 8">
        <text>L-methionyl-[protein] + [thioredoxin]-disulfide + H2O = L-methionyl-(S)-S-oxide-[protein] + [thioredoxin]-dithiol</text>
        <dbReference type="Rhea" id="RHEA:14217"/>
        <dbReference type="Rhea" id="RHEA-COMP:10698"/>
        <dbReference type="Rhea" id="RHEA-COMP:10700"/>
        <dbReference type="Rhea" id="RHEA-COMP:12313"/>
        <dbReference type="Rhea" id="RHEA-COMP:12315"/>
        <dbReference type="ChEBI" id="CHEBI:15377"/>
        <dbReference type="ChEBI" id="CHEBI:16044"/>
        <dbReference type="ChEBI" id="CHEBI:29950"/>
        <dbReference type="ChEBI" id="CHEBI:44120"/>
        <dbReference type="ChEBI" id="CHEBI:50058"/>
        <dbReference type="EC" id="1.8.4.11"/>
    </reaction>
</comment>
<comment type="catalytic activity">
    <reaction evidence="6">
        <text>L-methionyl-[protein] + [thioredoxin]-disulfide + H2O = L-methionyl-(R)-S-oxide-[protein] + [thioredoxin]-dithiol</text>
        <dbReference type="Rhea" id="RHEA:24164"/>
        <dbReference type="Rhea" id="RHEA-COMP:10698"/>
        <dbReference type="Rhea" id="RHEA-COMP:10700"/>
        <dbReference type="Rhea" id="RHEA-COMP:12313"/>
        <dbReference type="Rhea" id="RHEA-COMP:12314"/>
        <dbReference type="ChEBI" id="CHEBI:15377"/>
        <dbReference type="ChEBI" id="CHEBI:16044"/>
        <dbReference type="ChEBI" id="CHEBI:29950"/>
        <dbReference type="ChEBI" id="CHEBI:45764"/>
        <dbReference type="ChEBI" id="CHEBI:50058"/>
        <dbReference type="EC" id="1.8.4.12"/>
    </reaction>
</comment>
<dbReference type="InterPro" id="IPR002579">
    <property type="entry name" value="Met_Sox_Rdtase_MsrB_dom"/>
</dbReference>
<dbReference type="EC" id="1.8.4.11" evidence="8"/>
<dbReference type="InterPro" id="IPR036249">
    <property type="entry name" value="Thioredoxin-like_sf"/>
</dbReference>
<evidence type="ECO:0000256" key="2">
    <source>
        <dbReference type="ARBA" id="ARBA00023002"/>
    </source>
</evidence>
<dbReference type="PROSITE" id="PS51790">
    <property type="entry name" value="MSRB"/>
    <property type="match status" value="1"/>
</dbReference>
<dbReference type="Pfam" id="PF01641">
    <property type="entry name" value="SelR"/>
    <property type="match status" value="1"/>
</dbReference>
<keyword evidence="2 8" id="KW-0560">Oxidoreductase</keyword>
<evidence type="ECO:0000256" key="8">
    <source>
        <dbReference type="HAMAP-Rule" id="MF_01401"/>
    </source>
</evidence>
<dbReference type="HAMAP" id="MF_01401">
    <property type="entry name" value="MsrA"/>
    <property type="match status" value="1"/>
</dbReference>
<keyword evidence="12" id="KW-1185">Reference proteome</keyword>
<protein>
    <recommendedName>
        <fullName evidence="8">Peptide methionine sulfoxide reductase MsrA</fullName>
        <shortName evidence="8">Protein-methionine-S-oxide reductase</shortName>
        <ecNumber evidence="8">1.8.4.11</ecNumber>
    </recommendedName>
    <alternativeName>
        <fullName evidence="8">Peptide-methionine (S)-S-oxide reductase</fullName>
        <shortName evidence="8">Peptide Met(O) reductase</shortName>
    </alternativeName>
</protein>
<dbReference type="Gene3D" id="2.170.150.20">
    <property type="entry name" value="Peptide methionine sulfoxide reductase"/>
    <property type="match status" value="1"/>
</dbReference>
<comment type="caution">
    <text evidence="11">The sequence shown here is derived from an EMBL/GenBank/DDBJ whole genome shotgun (WGS) entry which is preliminary data.</text>
</comment>
<gene>
    <name evidence="8 11" type="primary">msrA</name>
    <name evidence="11" type="ORF">EI167_13810</name>
</gene>
<dbReference type="InterPro" id="IPR011057">
    <property type="entry name" value="Mss4-like_sf"/>
</dbReference>
<dbReference type="SUPFAM" id="SSF51316">
    <property type="entry name" value="Mss4-like"/>
    <property type="match status" value="1"/>
</dbReference>
<evidence type="ECO:0000256" key="3">
    <source>
        <dbReference type="ARBA" id="ARBA00023268"/>
    </source>
</evidence>
<keyword evidence="3" id="KW-0511">Multifunctional enzyme</keyword>
<comment type="function">
    <text evidence="4 8">Has an important function as a repair enzyme for proteins that have been inactivated by oxidation. Catalyzes the reversible oxidation-reduction of methionine sulfoxide in proteins to methionine.</text>
</comment>
<feature type="domain" description="MsrB" evidence="10">
    <location>
        <begin position="302"/>
        <end position="426"/>
    </location>
</feature>
<evidence type="ECO:0000313" key="11">
    <source>
        <dbReference type="EMBL" id="MBE0458501.1"/>
    </source>
</evidence>
<name>A0ABR9FNV1_9GAMM</name>
<accession>A0ABR9FNV1</accession>
<reference evidence="11 12" key="1">
    <citation type="submission" date="2020-07" db="EMBL/GenBank/DDBJ databases">
        <title>Halophilic bacteria isolated from french cheeses.</title>
        <authorList>
            <person name="Kothe C.I."/>
            <person name="Farah-Kraiem B."/>
            <person name="Renault P."/>
            <person name="Dridi B."/>
        </authorList>
    </citation>
    <scope>NUCLEOTIDE SEQUENCE [LARGE SCALE GENOMIC DNA]</scope>
    <source>
        <strain evidence="11 12">FME14</strain>
    </source>
</reference>
<dbReference type="Proteomes" id="UP000707245">
    <property type="component" value="Unassembled WGS sequence"/>
</dbReference>
<evidence type="ECO:0000313" key="12">
    <source>
        <dbReference type="Proteomes" id="UP000707245"/>
    </source>
</evidence>
<proteinExistence type="inferred from homology"/>